<name>A0A4W5Q501_9TELE</name>
<proteinExistence type="predicted"/>
<keyword evidence="4" id="KW-1185">Reference proteome</keyword>
<organism evidence="3 4">
    <name type="scientific">Hucho hucho</name>
    <name type="common">huchen</name>
    <dbReference type="NCBI Taxonomy" id="62062"/>
    <lineage>
        <taxon>Eukaryota</taxon>
        <taxon>Metazoa</taxon>
        <taxon>Chordata</taxon>
        <taxon>Craniata</taxon>
        <taxon>Vertebrata</taxon>
        <taxon>Euteleostomi</taxon>
        <taxon>Actinopterygii</taxon>
        <taxon>Neopterygii</taxon>
        <taxon>Teleostei</taxon>
        <taxon>Protacanthopterygii</taxon>
        <taxon>Salmoniformes</taxon>
        <taxon>Salmonidae</taxon>
        <taxon>Salmoninae</taxon>
        <taxon>Hucho</taxon>
    </lineage>
</organism>
<dbReference type="SUPFAM" id="SSF51445">
    <property type="entry name" value="(Trans)glycosidases"/>
    <property type="match status" value="1"/>
</dbReference>
<reference evidence="3" key="2">
    <citation type="submission" date="2025-08" db="UniProtKB">
        <authorList>
            <consortium name="Ensembl"/>
        </authorList>
    </citation>
    <scope>IDENTIFICATION</scope>
</reference>
<reference evidence="3" key="3">
    <citation type="submission" date="2025-09" db="UniProtKB">
        <authorList>
            <consortium name="Ensembl"/>
        </authorList>
    </citation>
    <scope>IDENTIFICATION</scope>
</reference>
<dbReference type="Gene3D" id="3.20.20.80">
    <property type="entry name" value="Glycosidases"/>
    <property type="match status" value="1"/>
</dbReference>
<evidence type="ECO:0000313" key="3">
    <source>
        <dbReference type="Ensembl" id="ENSHHUP00000068970.1"/>
    </source>
</evidence>
<dbReference type="Ensembl" id="ENSHHUT00000071283.1">
    <property type="protein sequence ID" value="ENSHHUP00000068970.1"/>
    <property type="gene ID" value="ENSHHUG00000040653.1"/>
</dbReference>
<keyword evidence="1" id="KW-0326">Glycosidase</keyword>
<dbReference type="PANTHER" id="PTHR43730">
    <property type="entry name" value="BETA-MANNOSIDASE"/>
    <property type="match status" value="1"/>
</dbReference>
<protein>
    <recommendedName>
        <fullName evidence="2">Glycoside hydrolase family 2 catalytic domain-containing protein</fullName>
    </recommendedName>
</protein>
<dbReference type="PANTHER" id="PTHR43730:SF1">
    <property type="entry name" value="BETA-MANNOSIDASE"/>
    <property type="match status" value="1"/>
</dbReference>
<evidence type="ECO:0000259" key="2">
    <source>
        <dbReference type="Pfam" id="PF02836"/>
    </source>
</evidence>
<dbReference type="GO" id="GO:0004567">
    <property type="term" value="F:beta-mannosidase activity"/>
    <property type="evidence" value="ECO:0007669"/>
    <property type="project" value="TreeGrafter"/>
</dbReference>
<keyword evidence="1" id="KW-0378">Hydrolase</keyword>
<feature type="domain" description="Glycoside hydrolase family 2 catalytic" evidence="2">
    <location>
        <begin position="9"/>
        <end position="46"/>
    </location>
</feature>
<evidence type="ECO:0000256" key="1">
    <source>
        <dbReference type="ARBA" id="ARBA00023295"/>
    </source>
</evidence>
<dbReference type="GO" id="GO:0006516">
    <property type="term" value="P:glycoprotein catabolic process"/>
    <property type="evidence" value="ECO:0007669"/>
    <property type="project" value="TreeGrafter"/>
</dbReference>
<dbReference type="InterPro" id="IPR017853">
    <property type="entry name" value="GH"/>
</dbReference>
<dbReference type="InterPro" id="IPR006103">
    <property type="entry name" value="Glyco_hydro_2_cat"/>
</dbReference>
<dbReference type="InterPro" id="IPR050887">
    <property type="entry name" value="Beta-mannosidase_GH2"/>
</dbReference>
<accession>A0A4W5Q501</accession>
<sequence length="89" mass="10361">MFACAMYPTEPDFIETVREEVVQQVRRLKSHPSIMVWSGNNENEAALATDWFGIPVAQRPRYQRDYVTLYVDNIRAVVQKVRDVSETLN</sequence>
<dbReference type="Pfam" id="PF02836">
    <property type="entry name" value="Glyco_hydro_2_C"/>
    <property type="match status" value="1"/>
</dbReference>
<dbReference type="Proteomes" id="UP000314982">
    <property type="component" value="Unassembled WGS sequence"/>
</dbReference>
<dbReference type="AlphaFoldDB" id="A0A4W5Q501"/>
<dbReference type="GeneTree" id="ENSGT00390000001670"/>
<reference evidence="4" key="1">
    <citation type="submission" date="2018-06" db="EMBL/GenBank/DDBJ databases">
        <title>Genome assembly of Danube salmon.</title>
        <authorList>
            <person name="Macqueen D.J."/>
            <person name="Gundappa M.K."/>
        </authorList>
    </citation>
    <scope>NUCLEOTIDE SEQUENCE [LARGE SCALE GENOMIC DNA]</scope>
</reference>
<evidence type="ECO:0000313" key="4">
    <source>
        <dbReference type="Proteomes" id="UP000314982"/>
    </source>
</evidence>
<dbReference type="STRING" id="62062.ENSHHUP00000068970"/>
<dbReference type="GO" id="GO:0005975">
    <property type="term" value="P:carbohydrate metabolic process"/>
    <property type="evidence" value="ECO:0007669"/>
    <property type="project" value="InterPro"/>
</dbReference>